<keyword evidence="3" id="KW-1185">Reference proteome</keyword>
<evidence type="ECO:0000256" key="1">
    <source>
        <dbReference type="SAM" id="MobiDB-lite"/>
    </source>
</evidence>
<dbReference type="AlphaFoldDB" id="A0A251QC34"/>
<evidence type="ECO:0000313" key="3">
    <source>
        <dbReference type="Proteomes" id="UP000006882"/>
    </source>
</evidence>
<dbReference type="Proteomes" id="UP000006882">
    <property type="component" value="Chromosome G2"/>
</dbReference>
<dbReference type="Gramene" id="ONI21406">
    <property type="protein sequence ID" value="ONI21406"/>
    <property type="gene ID" value="PRUPE_2G063600"/>
</dbReference>
<evidence type="ECO:0000313" key="2">
    <source>
        <dbReference type="EMBL" id="ONI21406.1"/>
    </source>
</evidence>
<protein>
    <submittedName>
        <fullName evidence="2">Uncharacterized protein</fullName>
    </submittedName>
</protein>
<reference evidence="2 3" key="1">
    <citation type="journal article" date="2013" name="Nat. Genet.">
        <title>The high-quality draft genome of peach (Prunus persica) identifies unique patterns of genetic diversity, domestication and genome evolution.</title>
        <authorList>
            <consortium name="International Peach Genome Initiative"/>
            <person name="Verde I."/>
            <person name="Abbott A.G."/>
            <person name="Scalabrin S."/>
            <person name="Jung S."/>
            <person name="Shu S."/>
            <person name="Marroni F."/>
            <person name="Zhebentyayeva T."/>
            <person name="Dettori M.T."/>
            <person name="Grimwood J."/>
            <person name="Cattonaro F."/>
            <person name="Zuccolo A."/>
            <person name="Rossini L."/>
            <person name="Jenkins J."/>
            <person name="Vendramin E."/>
            <person name="Meisel L.A."/>
            <person name="Decroocq V."/>
            <person name="Sosinski B."/>
            <person name="Prochnik S."/>
            <person name="Mitros T."/>
            <person name="Policriti A."/>
            <person name="Cipriani G."/>
            <person name="Dondini L."/>
            <person name="Ficklin S."/>
            <person name="Goodstein D.M."/>
            <person name="Xuan P."/>
            <person name="Del Fabbro C."/>
            <person name="Aramini V."/>
            <person name="Copetti D."/>
            <person name="Gonzalez S."/>
            <person name="Horner D.S."/>
            <person name="Falchi R."/>
            <person name="Lucas S."/>
            <person name="Mica E."/>
            <person name="Maldonado J."/>
            <person name="Lazzari B."/>
            <person name="Bielenberg D."/>
            <person name="Pirona R."/>
            <person name="Miculan M."/>
            <person name="Barakat A."/>
            <person name="Testolin R."/>
            <person name="Stella A."/>
            <person name="Tartarini S."/>
            <person name="Tonutti P."/>
            <person name="Arus P."/>
            <person name="Orellana A."/>
            <person name="Wells C."/>
            <person name="Main D."/>
            <person name="Vizzotto G."/>
            <person name="Silva H."/>
            <person name="Salamini F."/>
            <person name="Schmutz J."/>
            <person name="Morgante M."/>
            <person name="Rokhsar D.S."/>
        </authorList>
    </citation>
    <scope>NUCLEOTIDE SEQUENCE [LARGE SCALE GENOMIC DNA]</scope>
    <source>
        <strain evidence="3">cv. Nemared</strain>
    </source>
</reference>
<feature type="compositionally biased region" description="Basic residues" evidence="1">
    <location>
        <begin position="1"/>
        <end position="10"/>
    </location>
</feature>
<name>A0A251QC34_PRUPE</name>
<dbReference type="EMBL" id="CM007652">
    <property type="protein sequence ID" value="ONI21406.1"/>
    <property type="molecule type" value="Genomic_DNA"/>
</dbReference>
<sequence>MANKRSRNKSTRANTSSAQQGPLSSAQQEPDTGESAACAKPVALQADPSPLSAQLLTAQTAATSMERTWASLFKPAAYVASPSVANTTAAPAPAQRLCNERLLNEFMGNLYQGDKELFKRGCQNILRSLIGKVAHLGLKGITQGILTGENILVIGNKAENLEVEILDTPQKYNRALPSYRGQFRTLASKMVDAWEATCPLASKHFLKMLEHCIPWFYFKQLQWHPLLLSSKEVAMFILHLYTHLDVEKKGWKTDYKRLIAKEKVDFGEIISGTFRGAFAFAEVYSYERVEYDPDAQGALMFFRHALVHVNDYIYEDLEKKNEKPEENAADAPLTQEEIVNTFADFFPKVPLELFNYMLYKRIDINAVI</sequence>
<accession>A0A251QC34</accession>
<organism evidence="2 3">
    <name type="scientific">Prunus persica</name>
    <name type="common">Peach</name>
    <name type="synonym">Amygdalus persica</name>
    <dbReference type="NCBI Taxonomy" id="3760"/>
    <lineage>
        <taxon>Eukaryota</taxon>
        <taxon>Viridiplantae</taxon>
        <taxon>Streptophyta</taxon>
        <taxon>Embryophyta</taxon>
        <taxon>Tracheophyta</taxon>
        <taxon>Spermatophyta</taxon>
        <taxon>Magnoliopsida</taxon>
        <taxon>eudicotyledons</taxon>
        <taxon>Gunneridae</taxon>
        <taxon>Pentapetalae</taxon>
        <taxon>rosids</taxon>
        <taxon>fabids</taxon>
        <taxon>Rosales</taxon>
        <taxon>Rosaceae</taxon>
        <taxon>Amygdaloideae</taxon>
        <taxon>Amygdaleae</taxon>
        <taxon>Prunus</taxon>
    </lineage>
</organism>
<proteinExistence type="predicted"/>
<feature type="region of interest" description="Disordered" evidence="1">
    <location>
        <begin position="1"/>
        <end position="38"/>
    </location>
</feature>
<gene>
    <name evidence="2" type="ORF">PRUPE_2G063600</name>
</gene>
<feature type="compositionally biased region" description="Polar residues" evidence="1">
    <location>
        <begin position="11"/>
        <end position="30"/>
    </location>
</feature>